<organism evidence="3 4">
    <name type="scientific">Lentilactobacillus parakefiri</name>
    <dbReference type="NCBI Taxonomy" id="152332"/>
    <lineage>
        <taxon>Bacteria</taxon>
        <taxon>Bacillati</taxon>
        <taxon>Bacillota</taxon>
        <taxon>Bacilli</taxon>
        <taxon>Lactobacillales</taxon>
        <taxon>Lactobacillaceae</taxon>
        <taxon>Lentilactobacillus</taxon>
    </lineage>
</organism>
<keyword evidence="1" id="KW-0808">Transferase</keyword>
<proteinExistence type="predicted"/>
<dbReference type="InterPro" id="IPR036566">
    <property type="entry name" value="PYNP-like_C_sf"/>
</dbReference>
<dbReference type="GO" id="GO:0005829">
    <property type="term" value="C:cytosol"/>
    <property type="evidence" value="ECO:0007669"/>
    <property type="project" value="TreeGrafter"/>
</dbReference>
<dbReference type="GO" id="GO:0009032">
    <property type="term" value="F:thymidine phosphorylase activity"/>
    <property type="evidence" value="ECO:0007669"/>
    <property type="project" value="TreeGrafter"/>
</dbReference>
<feature type="non-terminal residue" evidence="3">
    <location>
        <position position="1"/>
    </location>
</feature>
<name>A0A269XDI8_9LACO</name>
<dbReference type="GO" id="GO:0004645">
    <property type="term" value="F:1,4-alpha-oligoglucan phosphorylase activity"/>
    <property type="evidence" value="ECO:0007669"/>
    <property type="project" value="InterPro"/>
</dbReference>
<dbReference type="Proteomes" id="UP000216802">
    <property type="component" value="Unassembled WGS sequence"/>
</dbReference>
<protein>
    <submittedName>
        <fullName evidence="3">Thymidine phosphorylase</fullName>
    </submittedName>
</protein>
<evidence type="ECO:0000313" key="3">
    <source>
        <dbReference type="EMBL" id="PAK71104.1"/>
    </source>
</evidence>
<dbReference type="InterPro" id="IPR000053">
    <property type="entry name" value="Thymidine/pyrmidine_PPase"/>
</dbReference>
<evidence type="ECO:0000259" key="2">
    <source>
        <dbReference type="SMART" id="SM00941"/>
    </source>
</evidence>
<dbReference type="EMBL" id="NCXI01000565">
    <property type="protein sequence ID" value="PAK71104.1"/>
    <property type="molecule type" value="Genomic_DNA"/>
</dbReference>
<dbReference type="Pfam" id="PF07831">
    <property type="entry name" value="PYNP_C"/>
    <property type="match status" value="1"/>
</dbReference>
<dbReference type="SUPFAM" id="SSF54680">
    <property type="entry name" value="Pyrimidine nucleoside phosphorylase C-terminal domain"/>
    <property type="match status" value="1"/>
</dbReference>
<feature type="domain" description="Pyrimidine nucleoside phosphorylase C-terminal" evidence="2">
    <location>
        <begin position="17"/>
        <end position="73"/>
    </location>
</feature>
<feature type="non-terminal residue" evidence="3">
    <location>
        <position position="73"/>
    </location>
</feature>
<sequence>LPRARYQIHFQAQKDGMITEMIANEIGVASMMLGAGRQTKEDVIDLGVGIVLNKKVGDRVTKGDSILTIHSNK</sequence>
<evidence type="ECO:0000313" key="4">
    <source>
        <dbReference type="Proteomes" id="UP000216802"/>
    </source>
</evidence>
<dbReference type="Gene3D" id="3.90.1170.30">
    <property type="entry name" value="Pyrimidine nucleoside phosphorylase-like, C-terminal domain"/>
    <property type="match status" value="1"/>
</dbReference>
<dbReference type="AlphaFoldDB" id="A0A269XDI8"/>
<comment type="caution">
    <text evidence="3">The sequence shown here is derived from an EMBL/GenBank/DDBJ whole genome shotgun (WGS) entry which is preliminary data.</text>
</comment>
<gene>
    <name evidence="3" type="ORF">B8W98_13665</name>
</gene>
<dbReference type="SMART" id="SM00941">
    <property type="entry name" value="PYNP_C"/>
    <property type="match status" value="1"/>
</dbReference>
<dbReference type="GO" id="GO:0006206">
    <property type="term" value="P:pyrimidine nucleobase metabolic process"/>
    <property type="evidence" value="ECO:0007669"/>
    <property type="project" value="InterPro"/>
</dbReference>
<dbReference type="GO" id="GO:0006213">
    <property type="term" value="P:pyrimidine nucleoside metabolic process"/>
    <property type="evidence" value="ECO:0007669"/>
    <property type="project" value="InterPro"/>
</dbReference>
<reference evidence="3 4" key="1">
    <citation type="submission" date="2017-04" db="EMBL/GenBank/DDBJ databases">
        <title>Kefir bacterial isolates.</title>
        <authorList>
            <person name="Kim Y."/>
            <person name="Blasche S."/>
            <person name="Patil K.R."/>
        </authorList>
    </citation>
    <scope>NUCLEOTIDE SEQUENCE [LARGE SCALE GENOMIC DNA]</scope>
    <source>
        <strain evidence="3 4">OG2</strain>
    </source>
</reference>
<accession>A0A269XDI8</accession>
<evidence type="ECO:0000256" key="1">
    <source>
        <dbReference type="ARBA" id="ARBA00022679"/>
    </source>
</evidence>
<dbReference type="InterPro" id="IPR013102">
    <property type="entry name" value="PYNP_C"/>
</dbReference>
<dbReference type="PANTHER" id="PTHR10515:SF0">
    <property type="entry name" value="THYMIDINE PHOSPHORYLASE"/>
    <property type="match status" value="1"/>
</dbReference>
<dbReference type="PANTHER" id="PTHR10515">
    <property type="entry name" value="THYMIDINE PHOSPHORYLASE"/>
    <property type="match status" value="1"/>
</dbReference>